<dbReference type="PANTHER" id="PTHR12161:SF5">
    <property type="entry name" value="IST1 HOMOLOG"/>
    <property type="match status" value="1"/>
</dbReference>
<reference evidence="2" key="1">
    <citation type="submission" date="2024-03" db="EMBL/GenBank/DDBJ databases">
        <title>WGS assembly of Saponaria officinalis var. Norfolk2.</title>
        <authorList>
            <person name="Jenkins J."/>
            <person name="Shu S."/>
            <person name="Grimwood J."/>
            <person name="Barry K."/>
            <person name="Goodstein D."/>
            <person name="Schmutz J."/>
            <person name="Leebens-Mack J."/>
            <person name="Osbourn A."/>
        </authorList>
    </citation>
    <scope>NUCLEOTIDE SEQUENCE [LARGE SCALE GENOMIC DNA]</scope>
    <source>
        <strain evidence="2">JIC</strain>
    </source>
</reference>
<name>A0AAW1HHN7_SAPOF</name>
<dbReference type="Gene3D" id="1.20.1260.60">
    <property type="entry name" value="Vacuolar protein sorting-associated protein Ist1"/>
    <property type="match status" value="1"/>
</dbReference>
<dbReference type="GO" id="GO:0015031">
    <property type="term" value="P:protein transport"/>
    <property type="evidence" value="ECO:0007669"/>
    <property type="project" value="InterPro"/>
</dbReference>
<evidence type="ECO:0000313" key="2">
    <source>
        <dbReference type="EMBL" id="KAK9675908.1"/>
    </source>
</evidence>
<comment type="similarity">
    <text evidence="1">Belongs to the IST1 family.</text>
</comment>
<dbReference type="Pfam" id="PF03398">
    <property type="entry name" value="Ist1"/>
    <property type="match status" value="1"/>
</dbReference>
<dbReference type="InterPro" id="IPR005061">
    <property type="entry name" value="Ist1"/>
</dbReference>
<dbReference type="EMBL" id="JBDFQZ010000011">
    <property type="protein sequence ID" value="KAK9675908.1"/>
    <property type="molecule type" value="Genomic_DNA"/>
</dbReference>
<evidence type="ECO:0000256" key="1">
    <source>
        <dbReference type="ARBA" id="ARBA00005536"/>
    </source>
</evidence>
<comment type="caution">
    <text evidence="2">The sequence shown here is derived from an EMBL/GenBank/DDBJ whole genome shotgun (WGS) entry which is preliminary data.</text>
</comment>
<keyword evidence="3" id="KW-1185">Reference proteome</keyword>
<sequence>MRRPATRAATSSTAFVTKYGKKFVATTSELMPDCDVNRHLVELLCVCAPSAEKNLKLLKEIAEEHGLDWAPSPKQNYSRLMRIYCVQMYS</sequence>
<dbReference type="InterPro" id="IPR042277">
    <property type="entry name" value="IST1-like"/>
</dbReference>
<gene>
    <name evidence="2" type="ORF">RND81_11G040600</name>
</gene>
<dbReference type="PANTHER" id="PTHR12161">
    <property type="entry name" value="IST1 FAMILY MEMBER"/>
    <property type="match status" value="1"/>
</dbReference>
<organism evidence="2 3">
    <name type="scientific">Saponaria officinalis</name>
    <name type="common">Common soapwort</name>
    <name type="synonym">Lychnis saponaria</name>
    <dbReference type="NCBI Taxonomy" id="3572"/>
    <lineage>
        <taxon>Eukaryota</taxon>
        <taxon>Viridiplantae</taxon>
        <taxon>Streptophyta</taxon>
        <taxon>Embryophyta</taxon>
        <taxon>Tracheophyta</taxon>
        <taxon>Spermatophyta</taxon>
        <taxon>Magnoliopsida</taxon>
        <taxon>eudicotyledons</taxon>
        <taxon>Gunneridae</taxon>
        <taxon>Pentapetalae</taxon>
        <taxon>Caryophyllales</taxon>
        <taxon>Caryophyllaceae</taxon>
        <taxon>Caryophylleae</taxon>
        <taxon>Saponaria</taxon>
    </lineage>
</organism>
<accession>A0AAW1HHN7</accession>
<protein>
    <submittedName>
        <fullName evidence="2">Uncharacterized protein</fullName>
    </submittedName>
</protein>
<dbReference type="Proteomes" id="UP001443914">
    <property type="component" value="Unassembled WGS sequence"/>
</dbReference>
<evidence type="ECO:0000313" key="3">
    <source>
        <dbReference type="Proteomes" id="UP001443914"/>
    </source>
</evidence>
<proteinExistence type="inferred from homology"/>
<dbReference type="AlphaFoldDB" id="A0AAW1HHN7"/>